<sequence length="250" mass="27930">MDLDELREDWTRLGAEDPLWAVYVAPGTRGGRWDVDEFFALGGEEVSRALGELDRLGLSPGSRVAVDFGCGVGRLSAALAQRFTEVIGVDISPTMLAEAKRLDRSDGRCRFVLNEADNLAFIPDGSVDLVYSSLVLQHLPADLATGYVREFARILAPDGVAVFQVASRPTVSFKGMVFRFAPWPVLRWAQRRLLGYPAPMRMTGLRRSAIRRSLAPMKARIVARVRDDSYGGHWHYDRYYARRSPSAARR</sequence>
<dbReference type="PANTHER" id="PTHR43861:SF1">
    <property type="entry name" value="TRANS-ACONITATE 2-METHYLTRANSFERASE"/>
    <property type="match status" value="1"/>
</dbReference>
<dbReference type="Proteomes" id="UP000635606">
    <property type="component" value="Unassembled WGS sequence"/>
</dbReference>
<dbReference type="CDD" id="cd02440">
    <property type="entry name" value="AdoMet_MTases"/>
    <property type="match status" value="1"/>
</dbReference>
<dbReference type="InterPro" id="IPR013216">
    <property type="entry name" value="Methyltransf_11"/>
</dbReference>
<proteinExistence type="predicted"/>
<organism evidence="2 3">
    <name type="scientific">Virgisporangium ochraceum</name>
    <dbReference type="NCBI Taxonomy" id="65505"/>
    <lineage>
        <taxon>Bacteria</taxon>
        <taxon>Bacillati</taxon>
        <taxon>Actinomycetota</taxon>
        <taxon>Actinomycetes</taxon>
        <taxon>Micromonosporales</taxon>
        <taxon>Micromonosporaceae</taxon>
        <taxon>Virgisporangium</taxon>
    </lineage>
</organism>
<reference evidence="2" key="1">
    <citation type="submission" date="2021-01" db="EMBL/GenBank/DDBJ databases">
        <title>Whole genome shotgun sequence of Virgisporangium ochraceum NBRC 16418.</title>
        <authorList>
            <person name="Komaki H."/>
            <person name="Tamura T."/>
        </authorList>
    </citation>
    <scope>NUCLEOTIDE SEQUENCE</scope>
    <source>
        <strain evidence="2">NBRC 16418</strain>
    </source>
</reference>
<dbReference type="GO" id="GO:0032259">
    <property type="term" value="P:methylation"/>
    <property type="evidence" value="ECO:0007669"/>
    <property type="project" value="UniProtKB-KW"/>
</dbReference>
<keyword evidence="2" id="KW-0808">Transferase</keyword>
<dbReference type="RefSeq" id="WP_203930743.1">
    <property type="nucleotide sequence ID" value="NZ_BOPH01000083.1"/>
</dbReference>
<dbReference type="InterPro" id="IPR029063">
    <property type="entry name" value="SAM-dependent_MTases_sf"/>
</dbReference>
<dbReference type="Pfam" id="PF08241">
    <property type="entry name" value="Methyltransf_11"/>
    <property type="match status" value="1"/>
</dbReference>
<dbReference type="EMBL" id="BOPH01000083">
    <property type="protein sequence ID" value="GIJ70845.1"/>
    <property type="molecule type" value="Genomic_DNA"/>
</dbReference>
<name>A0A8J3ZYH3_9ACTN</name>
<keyword evidence="3" id="KW-1185">Reference proteome</keyword>
<accession>A0A8J3ZYH3</accession>
<evidence type="ECO:0000259" key="1">
    <source>
        <dbReference type="Pfam" id="PF08241"/>
    </source>
</evidence>
<dbReference type="AlphaFoldDB" id="A0A8J3ZYH3"/>
<dbReference type="Gene3D" id="3.40.50.150">
    <property type="entry name" value="Vaccinia Virus protein VP39"/>
    <property type="match status" value="1"/>
</dbReference>
<evidence type="ECO:0000313" key="3">
    <source>
        <dbReference type="Proteomes" id="UP000635606"/>
    </source>
</evidence>
<evidence type="ECO:0000313" key="2">
    <source>
        <dbReference type="EMBL" id="GIJ70845.1"/>
    </source>
</evidence>
<dbReference type="GO" id="GO:0008757">
    <property type="term" value="F:S-adenosylmethionine-dependent methyltransferase activity"/>
    <property type="evidence" value="ECO:0007669"/>
    <property type="project" value="InterPro"/>
</dbReference>
<keyword evidence="2" id="KW-0489">Methyltransferase</keyword>
<comment type="caution">
    <text evidence="2">The sequence shown here is derived from an EMBL/GenBank/DDBJ whole genome shotgun (WGS) entry which is preliminary data.</text>
</comment>
<dbReference type="PANTHER" id="PTHR43861">
    <property type="entry name" value="TRANS-ACONITATE 2-METHYLTRANSFERASE-RELATED"/>
    <property type="match status" value="1"/>
</dbReference>
<dbReference type="SUPFAM" id="SSF53335">
    <property type="entry name" value="S-adenosyl-L-methionine-dependent methyltransferases"/>
    <property type="match status" value="1"/>
</dbReference>
<gene>
    <name evidence="2" type="ORF">Voc01_057620</name>
</gene>
<protein>
    <submittedName>
        <fullName evidence="2">Type 11 methyltransferase</fullName>
    </submittedName>
</protein>
<feature type="domain" description="Methyltransferase type 11" evidence="1">
    <location>
        <begin position="66"/>
        <end position="163"/>
    </location>
</feature>